<dbReference type="SMART" id="SM00487">
    <property type="entry name" value="DEXDc"/>
    <property type="match status" value="1"/>
</dbReference>
<dbReference type="PANTHER" id="PTHR47962">
    <property type="entry name" value="ATP-DEPENDENT HELICASE LHR-RELATED-RELATED"/>
    <property type="match status" value="1"/>
</dbReference>
<feature type="domain" description="Helicase C-terminal" evidence="4">
    <location>
        <begin position="915"/>
        <end position="1079"/>
    </location>
</feature>
<dbReference type="InterPro" id="IPR027417">
    <property type="entry name" value="P-loop_NTPase"/>
</dbReference>
<proteinExistence type="predicted"/>
<evidence type="ECO:0000256" key="1">
    <source>
        <dbReference type="ARBA" id="ARBA00022741"/>
    </source>
</evidence>
<dbReference type="GO" id="GO:0016887">
    <property type="term" value="F:ATP hydrolysis activity"/>
    <property type="evidence" value="ECO:0007669"/>
    <property type="project" value="TreeGrafter"/>
</dbReference>
<keyword evidence="1" id="KW-0547">Nucleotide-binding</keyword>
<dbReference type="SUPFAM" id="SSF52540">
    <property type="entry name" value="P-loop containing nucleoside triphosphate hydrolases"/>
    <property type="match status" value="2"/>
</dbReference>
<dbReference type="InterPro" id="IPR011545">
    <property type="entry name" value="DEAD/DEAH_box_helicase_dom"/>
</dbReference>
<dbReference type="Pfam" id="PF00270">
    <property type="entry name" value="DEAD"/>
    <property type="match status" value="1"/>
</dbReference>
<dbReference type="OrthoDB" id="9815222at2"/>
<dbReference type="InterPro" id="IPR014001">
    <property type="entry name" value="Helicase_ATP-bd"/>
</dbReference>
<evidence type="ECO:0000259" key="3">
    <source>
        <dbReference type="PROSITE" id="PS51192"/>
    </source>
</evidence>
<evidence type="ECO:0000256" key="2">
    <source>
        <dbReference type="ARBA" id="ARBA00022840"/>
    </source>
</evidence>
<evidence type="ECO:0000313" key="6">
    <source>
        <dbReference type="Proteomes" id="UP000295468"/>
    </source>
</evidence>
<evidence type="ECO:0000259" key="4">
    <source>
        <dbReference type="PROSITE" id="PS51194"/>
    </source>
</evidence>
<sequence>MNIFNLHDKIISDYKSYIESFLFIKDQIISDVVNSELEKGKLWPEPLIQFNPTFEKGKSIDNLANKGTVAKALKDVFTGYDLYRHQVEAIELGAEEKSFIVTSGTGSGKSLTYLATIFSDLLKNQYEKGIKAILVYPMNALINSQEEEIKKYADNYKIATGSDFPISFKTYTGQDSALERDEIRNNPPDILLTNYMMLELLMTRASESKMRESISSNLKYLIFDELHTYRGRQGADVSLLNRRIQSGCENDLICIGTSATMASGGSLLEQKQTVAQVGTQIFDKEFLPSQVIGEYLENTTVSKKVDLEALKKSLSIPINDNSPAEEFIRHPLAIWLENDIALVELEDGVLQRAKPCTLTEISENLAEHTHIDLKTCKDRLVELLEWAESLNESAARKQKRQSYLPFKFHQFVAQTGNVSVTLETPGERQITLETALYTRDKESGRQIHVFPVLFSRYSGHEYICVRKDLENGIIVPRDTKDLPEKITKSSLKGNKKLGTSKRVLGWDDFPDGYVVFDHDEPIWSDTNIEDLPDTWRKRNNSDELDNYYETKIPQRIWVDKFGSYSEIEEPEKQAAWFIPCHLLLDPTSGVIFNAQVNEFTKLMRLGNEGRSTATTILSLSTIKALSEQGISPELQKLLSFTDNRQDASLQSGHFNDFISTIQLRSAIYYALQDNQDGLNASNIAAKTREKLALKESDYARRPSDNPKYPDRKNTEMLEEYLFTRIIYDLRRGWRYNTPNLEQAGLLKVHYYNLEQLAEDDEEWGSIPLMKDLSHEERFEILHQISSYFRTSYALDHRKLEVSRRAEIANEIKDRLRTDSNWCLDEGERIEAPVVLLPRGVGRPPYGVSVAGCGHLSAIGKYFKGLFWKHEGEIPFKGEELTDYLVQIYEIMKSAQILHGEEVSGSKGSVIGYRLRLDQVIWKLDDADTIEIDKVRVNALNTVELKVNDFFRNYYKVNYAKFRKSIKGAEHTGQLSSAVRQEREKAFREGAISALFCSPTMELGIDISHMNVVHMRNVPPGPANYAQRSGRAGRSGQTALIITYCSNSSPHDRNYFANATEMVAGVVAPPRLDLTNRELIESHFNAHIFMQLGLNQVSTSAAEILDMEQSEELPIKTELKEYIKEQIASYEKNWVDQYKIALKNIYPELLESSWFSEKKLVLQANQFLEKLDKAFDRWRQLYRNANRLIDKARSVMDDPTIKSGAPEKKNANRDHFMAQRQRELLLNDHNHSATQSEFYIFRYLAAEAFLPGYNFTRLPIRTFIGNRDKGEFISRPRFVALKEFGPNNLIYHMGNKYLVNRMMLSDSDHLFHKLKISKSTGYIFLNEEGQGINNDPITNVELNSDKLLEIKSNLIELAESQTKLKERISSQEEERTSSGYDIEQYFSFAEGVRNTQKSKISYGEDTLLELRYGPSARLLQMNRKWRRSRPGDENGFNIGLNTGFWKSPSEEEKDHEKDPIHKVHVFTTDVSDVLYIQPVKTLGLQEEGVITLTYAIKRAIEKKFQIEESELGAWNMGEGEFANILLYEAAESSLGVLAELIRNPTKLKEVFKTAYEICHYDLTTRQDTHPDGLIASYDDLLSYYNQRHHDIIDRTLIKRPLEMLIDASIEVQENEQSSYHQHYQYLLETYDKNSSTELKFLRYLYNKGLALPDKAQYNLKGYYISADFVYEDPNTEIQTFVFVDGSVHDAEEQKIEDDKKRNLLRDNGYDAIVWRYDQSLDDLVESRKDIFRKVLEND</sequence>
<protein>
    <submittedName>
        <fullName evidence="5">Helicase-like protein</fullName>
    </submittedName>
</protein>
<dbReference type="PROSITE" id="PS51194">
    <property type="entry name" value="HELICASE_CTER"/>
    <property type="match status" value="1"/>
</dbReference>
<dbReference type="Gene3D" id="3.40.50.300">
    <property type="entry name" value="P-loop containing nucleotide triphosphate hydrolases"/>
    <property type="match status" value="2"/>
</dbReference>
<dbReference type="Proteomes" id="UP000295468">
    <property type="component" value="Unassembled WGS sequence"/>
</dbReference>
<keyword evidence="5" id="KW-0378">Hydrolase</keyword>
<dbReference type="GO" id="GO:0003677">
    <property type="term" value="F:DNA binding"/>
    <property type="evidence" value="ECO:0007669"/>
    <property type="project" value="TreeGrafter"/>
</dbReference>
<dbReference type="InterPro" id="IPR001650">
    <property type="entry name" value="Helicase_C-like"/>
</dbReference>
<feature type="domain" description="Helicase ATP-binding" evidence="3">
    <location>
        <begin position="90"/>
        <end position="279"/>
    </location>
</feature>
<dbReference type="GO" id="GO:0004386">
    <property type="term" value="F:helicase activity"/>
    <property type="evidence" value="ECO:0007669"/>
    <property type="project" value="UniProtKB-KW"/>
</dbReference>
<comment type="caution">
    <text evidence="5">The sequence shown here is derived from an EMBL/GenBank/DDBJ whole genome shotgun (WGS) entry which is preliminary data.</text>
</comment>
<name>A0A4R6TPY0_9FLAO</name>
<keyword evidence="2" id="KW-0067">ATP-binding</keyword>
<gene>
    <name evidence="5" type="ORF">CLV82_1214</name>
</gene>
<dbReference type="PANTHER" id="PTHR47962:SF5">
    <property type="entry name" value="ATP-DEPENDENT HELICASE LHR-RELATED"/>
    <property type="match status" value="1"/>
</dbReference>
<keyword evidence="5" id="KW-0347">Helicase</keyword>
<evidence type="ECO:0000313" key="5">
    <source>
        <dbReference type="EMBL" id="TDQ33375.1"/>
    </source>
</evidence>
<dbReference type="EMBL" id="SNYI01000001">
    <property type="protein sequence ID" value="TDQ33375.1"/>
    <property type="molecule type" value="Genomic_DNA"/>
</dbReference>
<keyword evidence="6" id="KW-1185">Reference proteome</keyword>
<accession>A0A4R6TPY0</accession>
<dbReference type="GO" id="GO:0005524">
    <property type="term" value="F:ATP binding"/>
    <property type="evidence" value="ECO:0007669"/>
    <property type="project" value="UniProtKB-KW"/>
</dbReference>
<dbReference type="PROSITE" id="PS51192">
    <property type="entry name" value="HELICASE_ATP_BIND_1"/>
    <property type="match status" value="1"/>
</dbReference>
<dbReference type="RefSeq" id="WP_133643370.1">
    <property type="nucleotide sequence ID" value="NZ_SNYI01000001.1"/>
</dbReference>
<reference evidence="5 6" key="1">
    <citation type="submission" date="2019-03" db="EMBL/GenBank/DDBJ databases">
        <title>Genomic Encyclopedia of Archaeal and Bacterial Type Strains, Phase II (KMG-II): from individual species to whole genera.</title>
        <authorList>
            <person name="Goeker M."/>
        </authorList>
    </citation>
    <scope>NUCLEOTIDE SEQUENCE [LARGE SCALE GENOMIC DNA]</scope>
    <source>
        <strain evidence="5 6">DSM 18435</strain>
    </source>
</reference>
<dbReference type="InterPro" id="IPR052511">
    <property type="entry name" value="ATP-dep_Helicase"/>
</dbReference>
<dbReference type="SMART" id="SM00490">
    <property type="entry name" value="HELICc"/>
    <property type="match status" value="1"/>
</dbReference>
<dbReference type="Pfam" id="PF00271">
    <property type="entry name" value="Helicase_C"/>
    <property type="match status" value="1"/>
</dbReference>
<organism evidence="5 6">
    <name type="scientific">Zeaxanthinibacter enoshimensis</name>
    <dbReference type="NCBI Taxonomy" id="392009"/>
    <lineage>
        <taxon>Bacteria</taxon>
        <taxon>Pseudomonadati</taxon>
        <taxon>Bacteroidota</taxon>
        <taxon>Flavobacteriia</taxon>
        <taxon>Flavobacteriales</taxon>
        <taxon>Flavobacteriaceae</taxon>
        <taxon>Zeaxanthinibacter</taxon>
    </lineage>
</organism>